<comment type="caution">
    <text evidence="8">The sequence shown here is derived from an EMBL/GenBank/DDBJ whole genome shotgun (WGS) entry which is preliminary data.</text>
</comment>
<feature type="transmembrane region" description="Helical" evidence="7">
    <location>
        <begin position="281"/>
        <end position="302"/>
    </location>
</feature>
<sequence>MVTISSQNGLILSHSRRLRLFTLFILYVGQGLPIGLFWFAIPAWMAANGASAKDVGSVVALTALPWSLKFVNGFFMDRYTFLPMGRRRIWLLGAQTVMIAALCAAILLDPGVGDVAVLGAIGFVVNMATTFQDVAVDGLAVDIMEEDERARGSGMMFGGQSIGIAVATALTGAVIGAYGAPAAYAIVAGLILLLCLYILAFNEREGERKLPWQQGTAHPRNLEMQVGAWWPILKSTLSSLFKMPSVLWAPVLMGRGLLYGGLTGATPLIGSNYLGWNETEISSLTAAAGLVAGILCLTLGGWLGDRYGAKRTSIGWLIVQLAMCTTMYFSVSEWNNELVFMAFVYAWISLDLLLTVSCLPISMRLCDPRVAATQFTIYMAISNFGISIGAFALSRVDSFGGLPSIFLVVGAGMAVALTLLLFARYPRRPEFYAALAAKAEQLPHDDRLKPRID</sequence>
<comment type="subcellular location">
    <subcellularLocation>
        <location evidence="1">Membrane</location>
        <topology evidence="1">Multi-pass membrane protein</topology>
    </subcellularLocation>
</comment>
<evidence type="ECO:0000256" key="5">
    <source>
        <dbReference type="ARBA" id="ARBA00022989"/>
    </source>
</evidence>
<dbReference type="PANTHER" id="PTHR12778:SF10">
    <property type="entry name" value="MAJOR FACILITATOR SUPERFAMILY DOMAIN-CONTAINING PROTEIN 3"/>
    <property type="match status" value="1"/>
</dbReference>
<keyword evidence="3" id="KW-0813">Transport</keyword>
<gene>
    <name evidence="8" type="ORF">VRS74_06045</name>
</gene>
<feature type="transmembrane region" description="Helical" evidence="7">
    <location>
        <begin position="157"/>
        <end position="176"/>
    </location>
</feature>
<feature type="transmembrane region" description="Helical" evidence="7">
    <location>
        <begin position="182"/>
        <end position="201"/>
    </location>
</feature>
<evidence type="ECO:0000256" key="3">
    <source>
        <dbReference type="ARBA" id="ARBA00022448"/>
    </source>
</evidence>
<feature type="transmembrane region" description="Helical" evidence="7">
    <location>
        <begin position="20"/>
        <end position="45"/>
    </location>
</feature>
<feature type="transmembrane region" description="Helical" evidence="7">
    <location>
        <begin position="89"/>
        <end position="109"/>
    </location>
</feature>
<keyword evidence="9" id="KW-1185">Reference proteome</keyword>
<dbReference type="Pfam" id="PF07690">
    <property type="entry name" value="MFS_1"/>
    <property type="match status" value="1"/>
</dbReference>
<keyword evidence="4 7" id="KW-0812">Transmembrane</keyword>
<feature type="transmembrane region" description="Helical" evidence="7">
    <location>
        <begin position="57"/>
        <end position="77"/>
    </location>
</feature>
<evidence type="ECO:0000256" key="1">
    <source>
        <dbReference type="ARBA" id="ARBA00004141"/>
    </source>
</evidence>
<dbReference type="RefSeq" id="WP_354144347.1">
    <property type="nucleotide sequence ID" value="NZ_JAZDQV010000004.1"/>
</dbReference>
<organism evidence="8 9">
    <name type="scientific">Altererythrobacter litoralis</name>
    <dbReference type="NCBI Taxonomy" id="3113904"/>
    <lineage>
        <taxon>Bacteria</taxon>
        <taxon>Pseudomonadati</taxon>
        <taxon>Pseudomonadota</taxon>
        <taxon>Alphaproteobacteria</taxon>
        <taxon>Sphingomonadales</taxon>
        <taxon>Erythrobacteraceae</taxon>
        <taxon>Altererythrobacter</taxon>
    </lineage>
</organism>
<proteinExistence type="inferred from homology"/>
<feature type="transmembrane region" description="Helical" evidence="7">
    <location>
        <begin position="115"/>
        <end position="136"/>
    </location>
</feature>
<accession>A0ABU7GE11</accession>
<dbReference type="SUPFAM" id="SSF103473">
    <property type="entry name" value="MFS general substrate transporter"/>
    <property type="match status" value="1"/>
</dbReference>
<evidence type="ECO:0000256" key="4">
    <source>
        <dbReference type="ARBA" id="ARBA00022692"/>
    </source>
</evidence>
<keyword evidence="5 7" id="KW-1133">Transmembrane helix</keyword>
<evidence type="ECO:0000313" key="8">
    <source>
        <dbReference type="EMBL" id="MEE1877244.1"/>
    </source>
</evidence>
<comment type="similarity">
    <text evidence="2">Belongs to the major facilitator superfamily.</text>
</comment>
<feature type="transmembrane region" description="Helical" evidence="7">
    <location>
        <begin position="246"/>
        <end position="269"/>
    </location>
</feature>
<keyword evidence="6 7" id="KW-0472">Membrane</keyword>
<feature type="transmembrane region" description="Helical" evidence="7">
    <location>
        <begin position="405"/>
        <end position="423"/>
    </location>
</feature>
<dbReference type="Proteomes" id="UP001343492">
    <property type="component" value="Unassembled WGS sequence"/>
</dbReference>
<dbReference type="InterPro" id="IPR036259">
    <property type="entry name" value="MFS_trans_sf"/>
</dbReference>
<dbReference type="Gene3D" id="1.20.1250.20">
    <property type="entry name" value="MFS general substrate transporter like domains"/>
    <property type="match status" value="2"/>
</dbReference>
<feature type="transmembrane region" description="Helical" evidence="7">
    <location>
        <begin position="314"/>
        <end position="332"/>
    </location>
</feature>
<evidence type="ECO:0000256" key="2">
    <source>
        <dbReference type="ARBA" id="ARBA00008335"/>
    </source>
</evidence>
<dbReference type="PANTHER" id="PTHR12778">
    <property type="entry name" value="SOLUTE CARRIER FAMILY 33 ACETYL-COA TRANSPORTER -RELATED"/>
    <property type="match status" value="1"/>
</dbReference>
<reference evidence="8 9" key="1">
    <citation type="submission" date="2024-01" db="EMBL/GenBank/DDBJ databases">
        <title>The genome sequence of Erythrobacteraceae sp. strain 1XM1-14.</title>
        <authorList>
            <person name="Liu Y."/>
        </authorList>
    </citation>
    <scope>NUCLEOTIDE SEQUENCE [LARGE SCALE GENOMIC DNA]</scope>
    <source>
        <strain evidence="8 9">1XM1-14</strain>
    </source>
</reference>
<feature type="transmembrane region" description="Helical" evidence="7">
    <location>
        <begin position="338"/>
        <end position="363"/>
    </location>
</feature>
<evidence type="ECO:0000256" key="7">
    <source>
        <dbReference type="SAM" id="Phobius"/>
    </source>
</evidence>
<evidence type="ECO:0000313" key="9">
    <source>
        <dbReference type="Proteomes" id="UP001343492"/>
    </source>
</evidence>
<name>A0ABU7GE11_9SPHN</name>
<protein>
    <submittedName>
        <fullName evidence="8">MFS transporter</fullName>
    </submittedName>
</protein>
<evidence type="ECO:0000256" key="6">
    <source>
        <dbReference type="ARBA" id="ARBA00023136"/>
    </source>
</evidence>
<dbReference type="InterPro" id="IPR011701">
    <property type="entry name" value="MFS"/>
</dbReference>
<dbReference type="InterPro" id="IPR004752">
    <property type="entry name" value="AmpG_permease/AT-1"/>
</dbReference>
<feature type="transmembrane region" description="Helical" evidence="7">
    <location>
        <begin position="375"/>
        <end position="393"/>
    </location>
</feature>
<dbReference type="EMBL" id="JAZDQV010000004">
    <property type="protein sequence ID" value="MEE1877244.1"/>
    <property type="molecule type" value="Genomic_DNA"/>
</dbReference>